<dbReference type="OrthoDB" id="1894652at2759"/>
<keyword evidence="1" id="KW-0812">Transmembrane</keyword>
<reference evidence="3" key="1">
    <citation type="submission" date="2021-03" db="EMBL/GenBank/DDBJ databases">
        <authorList>
            <person name="Tagirdzhanova G."/>
        </authorList>
    </citation>
    <scope>NUCLEOTIDE SEQUENCE</scope>
</reference>
<evidence type="ECO:0000313" key="4">
    <source>
        <dbReference type="Proteomes" id="UP000664521"/>
    </source>
</evidence>
<evidence type="ECO:0000256" key="1">
    <source>
        <dbReference type="SAM" id="Phobius"/>
    </source>
</evidence>
<evidence type="ECO:0000256" key="2">
    <source>
        <dbReference type="SAM" id="SignalP"/>
    </source>
</evidence>
<keyword evidence="1" id="KW-1133">Transmembrane helix</keyword>
<sequence length="212" mass="23021">MRPTLLSLLPSALLLLSITATAASQPDLHTSTIYHHPFSASTPTPLATIAFNPLHPHLSTIESFKAPKPSKNDDDTTRIAVALGEKARYRSTLVDLKSLREGRGRFRISVSEEGVLAGAGWHPTASVPVKEKENKVDGKGEFDMLVTREGPKAMVDQTLPAAKGKKKAEVAGQNGEEGEEEVEKTFLQKYWYLLLILAFLVMSGGGASEEKK</sequence>
<keyword evidence="2" id="KW-0732">Signal</keyword>
<feature type="chain" id="PRO_5033985845" description="ER membrane protein complex subunit 10" evidence="2">
    <location>
        <begin position="25"/>
        <end position="212"/>
    </location>
</feature>
<protein>
    <recommendedName>
        <fullName evidence="5">ER membrane protein complex subunit 10</fullName>
    </recommendedName>
</protein>
<evidence type="ECO:0000313" key="3">
    <source>
        <dbReference type="EMBL" id="CAF9923921.1"/>
    </source>
</evidence>
<feature type="signal peptide" evidence="2">
    <location>
        <begin position="1"/>
        <end position="24"/>
    </location>
</feature>
<dbReference type="PANTHER" id="PTHR39219:SF1">
    <property type="entry name" value="ER MEMBRANE PROTEIN COMPLEX SUBUNIT 10"/>
    <property type="match status" value="1"/>
</dbReference>
<comment type="caution">
    <text evidence="3">The sequence shown here is derived from an EMBL/GenBank/DDBJ whole genome shotgun (WGS) entry which is preliminary data.</text>
</comment>
<feature type="transmembrane region" description="Helical" evidence="1">
    <location>
        <begin position="190"/>
        <end position="208"/>
    </location>
</feature>
<name>A0A8H3FDD5_9LECA</name>
<keyword evidence="4" id="KW-1185">Reference proteome</keyword>
<evidence type="ECO:0008006" key="5">
    <source>
        <dbReference type="Google" id="ProtNLM"/>
    </source>
</evidence>
<dbReference type="PANTHER" id="PTHR39219">
    <property type="entry name" value="ER MEMBRANE PROTEIN COMPLEX SUBUNIT 10"/>
    <property type="match status" value="1"/>
</dbReference>
<keyword evidence="1" id="KW-0472">Membrane</keyword>
<accession>A0A8H3FDD5</accession>
<dbReference type="Proteomes" id="UP000664521">
    <property type="component" value="Unassembled WGS sequence"/>
</dbReference>
<dbReference type="AlphaFoldDB" id="A0A8H3FDD5"/>
<dbReference type="Pfam" id="PF21203">
    <property type="entry name" value="ECM10"/>
    <property type="match status" value="1"/>
</dbReference>
<proteinExistence type="predicted"/>
<dbReference type="EMBL" id="CAJPDS010000034">
    <property type="protein sequence ID" value="CAF9923921.1"/>
    <property type="molecule type" value="Genomic_DNA"/>
</dbReference>
<gene>
    <name evidence="3" type="ORF">HETSPECPRED_005459</name>
</gene>
<organism evidence="3 4">
    <name type="scientific">Heterodermia speciosa</name>
    <dbReference type="NCBI Taxonomy" id="116794"/>
    <lineage>
        <taxon>Eukaryota</taxon>
        <taxon>Fungi</taxon>
        <taxon>Dikarya</taxon>
        <taxon>Ascomycota</taxon>
        <taxon>Pezizomycotina</taxon>
        <taxon>Lecanoromycetes</taxon>
        <taxon>OSLEUM clade</taxon>
        <taxon>Lecanoromycetidae</taxon>
        <taxon>Caliciales</taxon>
        <taxon>Physciaceae</taxon>
        <taxon>Heterodermia</taxon>
    </lineage>
</organism>